<proteinExistence type="predicted"/>
<sequence length="237" mass="27496">MAIGQLTEYVEDAIWIQEYPVRYSGIDLFGRMTIIRLETGELIVHDPGRIDTAAKREIDALGEVRYILAPGSYHHLFVPDFQAHYPSAETFLCPGLERKRPDIRFDWILGNRPDPRWGGILEQVVIQGPRLIWEVPFFHRPSKTLILVDLLENIGDDFSHPVGLQLKLWWKLVFRMWNNPKAAPEYQIGWGRNDVVRRGLERVLSWEPERIILAHGELIERDVVQVMRSAWAKVLAA</sequence>
<reference evidence="1 2" key="1">
    <citation type="submission" date="2020-02" db="EMBL/GenBank/DDBJ databases">
        <title>Genome sequences of Thiorhodococcus mannitoliphagus and Thiorhodococcus minor, purple sulfur photosynthetic bacteria in the gammaproteobacterial family, Chromatiaceae.</title>
        <authorList>
            <person name="Aviles F.A."/>
            <person name="Meyer T.E."/>
            <person name="Kyndt J.A."/>
        </authorList>
    </citation>
    <scope>NUCLEOTIDE SEQUENCE [LARGE SCALE GENOMIC DNA]</scope>
    <source>
        <strain evidence="1 2">DSM 11518</strain>
    </source>
</reference>
<dbReference type="PANTHER" id="PTHR33835">
    <property type="entry name" value="YALI0C07656P"/>
    <property type="match status" value="1"/>
</dbReference>
<accession>A0A6M0JYX2</accession>
<evidence type="ECO:0000313" key="1">
    <source>
        <dbReference type="EMBL" id="NEV61843.1"/>
    </source>
</evidence>
<dbReference type="InterPro" id="IPR036866">
    <property type="entry name" value="RibonucZ/Hydroxyglut_hydro"/>
</dbReference>
<gene>
    <name evidence="1" type="ORF">G3446_08060</name>
</gene>
<dbReference type="SUPFAM" id="SSF56281">
    <property type="entry name" value="Metallo-hydrolase/oxidoreductase"/>
    <property type="match status" value="1"/>
</dbReference>
<dbReference type="EMBL" id="JAAIJQ010000018">
    <property type="protein sequence ID" value="NEV61843.1"/>
    <property type="molecule type" value="Genomic_DNA"/>
</dbReference>
<organism evidence="1 2">
    <name type="scientific">Thiorhodococcus minor</name>
    <dbReference type="NCBI Taxonomy" id="57489"/>
    <lineage>
        <taxon>Bacteria</taxon>
        <taxon>Pseudomonadati</taxon>
        <taxon>Pseudomonadota</taxon>
        <taxon>Gammaproteobacteria</taxon>
        <taxon>Chromatiales</taxon>
        <taxon>Chromatiaceae</taxon>
        <taxon>Thiorhodococcus</taxon>
    </lineage>
</organism>
<name>A0A6M0JYX2_9GAMM</name>
<dbReference type="InterPro" id="IPR025638">
    <property type="entry name" value="DUF4336"/>
</dbReference>
<dbReference type="PANTHER" id="PTHR33835:SF1">
    <property type="entry name" value="METALLO-BETA-LACTAMASE DOMAIN-CONTAINING PROTEIN"/>
    <property type="match status" value="1"/>
</dbReference>
<dbReference type="Proteomes" id="UP000483379">
    <property type="component" value="Unassembled WGS sequence"/>
</dbReference>
<evidence type="ECO:0000313" key="2">
    <source>
        <dbReference type="Proteomes" id="UP000483379"/>
    </source>
</evidence>
<dbReference type="Pfam" id="PF14234">
    <property type="entry name" value="DUF4336"/>
    <property type="match status" value="1"/>
</dbReference>
<keyword evidence="2" id="KW-1185">Reference proteome</keyword>
<comment type="caution">
    <text evidence="1">The sequence shown here is derived from an EMBL/GenBank/DDBJ whole genome shotgun (WGS) entry which is preliminary data.</text>
</comment>
<dbReference type="RefSeq" id="WP_164452319.1">
    <property type="nucleotide sequence ID" value="NZ_JAAIJQ010000018.1"/>
</dbReference>
<dbReference type="AlphaFoldDB" id="A0A6M0JYX2"/>
<protein>
    <submittedName>
        <fullName evidence="1">DUF4336 domain-containing protein</fullName>
    </submittedName>
</protein>